<feature type="compositionally biased region" description="Acidic residues" evidence="2">
    <location>
        <begin position="504"/>
        <end position="514"/>
    </location>
</feature>
<evidence type="ECO:0000256" key="2">
    <source>
        <dbReference type="SAM" id="MobiDB-lite"/>
    </source>
</evidence>
<keyword evidence="1" id="KW-0175">Coiled coil</keyword>
<dbReference type="CDD" id="cd22758">
    <property type="entry name" value="OTU_232R-like"/>
    <property type="match status" value="1"/>
</dbReference>
<gene>
    <name evidence="4" type="ORF">Pmani_008265</name>
</gene>
<feature type="coiled-coil region" evidence="1">
    <location>
        <begin position="125"/>
        <end position="152"/>
    </location>
</feature>
<dbReference type="EMBL" id="JAWZYT010000630">
    <property type="protein sequence ID" value="KAK4320892.1"/>
    <property type="molecule type" value="Genomic_DNA"/>
</dbReference>
<organism evidence="4 5">
    <name type="scientific">Petrolisthes manimaculis</name>
    <dbReference type="NCBI Taxonomy" id="1843537"/>
    <lineage>
        <taxon>Eukaryota</taxon>
        <taxon>Metazoa</taxon>
        <taxon>Ecdysozoa</taxon>
        <taxon>Arthropoda</taxon>
        <taxon>Crustacea</taxon>
        <taxon>Multicrustacea</taxon>
        <taxon>Malacostraca</taxon>
        <taxon>Eumalacostraca</taxon>
        <taxon>Eucarida</taxon>
        <taxon>Decapoda</taxon>
        <taxon>Pleocyemata</taxon>
        <taxon>Anomura</taxon>
        <taxon>Galatheoidea</taxon>
        <taxon>Porcellanidae</taxon>
        <taxon>Petrolisthes</taxon>
    </lineage>
</organism>
<feature type="compositionally biased region" description="Basic and acidic residues" evidence="2">
    <location>
        <begin position="484"/>
        <end position="495"/>
    </location>
</feature>
<protein>
    <recommendedName>
        <fullName evidence="3">Helitron helicase-like domain-containing protein</fullName>
    </recommendedName>
</protein>
<proteinExistence type="predicted"/>
<name>A0AAE1Q977_9EUCA</name>
<feature type="compositionally biased region" description="Basic residues" evidence="2">
    <location>
        <begin position="1"/>
        <end position="13"/>
    </location>
</feature>
<dbReference type="PANTHER" id="PTHR47642:SF8">
    <property type="entry name" value="ATP-DEPENDENT DNA HELICASE"/>
    <property type="match status" value="1"/>
</dbReference>
<reference evidence="4" key="1">
    <citation type="submission" date="2023-11" db="EMBL/GenBank/DDBJ databases">
        <title>Genome assemblies of two species of porcelain crab, Petrolisthes cinctipes and Petrolisthes manimaculis (Anomura: Porcellanidae).</title>
        <authorList>
            <person name="Angst P."/>
        </authorList>
    </citation>
    <scope>NUCLEOTIDE SEQUENCE</scope>
    <source>
        <strain evidence="4">PB745_02</strain>
        <tissue evidence="4">Gill</tissue>
    </source>
</reference>
<dbReference type="Pfam" id="PF14214">
    <property type="entry name" value="Helitron_like_N"/>
    <property type="match status" value="1"/>
</dbReference>
<accession>A0AAE1Q977</accession>
<dbReference type="Gene3D" id="3.90.70.80">
    <property type="match status" value="1"/>
</dbReference>
<dbReference type="PANTHER" id="PTHR47642">
    <property type="entry name" value="ATP-DEPENDENT DNA HELICASE"/>
    <property type="match status" value="1"/>
</dbReference>
<keyword evidence="5" id="KW-1185">Reference proteome</keyword>
<evidence type="ECO:0000256" key="1">
    <source>
        <dbReference type="SAM" id="Coils"/>
    </source>
</evidence>
<feature type="compositionally biased region" description="Basic and acidic residues" evidence="2">
    <location>
        <begin position="14"/>
        <end position="24"/>
    </location>
</feature>
<evidence type="ECO:0000259" key="3">
    <source>
        <dbReference type="Pfam" id="PF14214"/>
    </source>
</evidence>
<feature type="domain" description="Helitron helicase-like" evidence="3">
    <location>
        <begin position="184"/>
        <end position="326"/>
    </location>
</feature>
<dbReference type="InterPro" id="IPR025476">
    <property type="entry name" value="Helitron_helicase-like"/>
</dbReference>
<feature type="region of interest" description="Disordered" evidence="2">
    <location>
        <begin position="481"/>
        <end position="520"/>
    </location>
</feature>
<evidence type="ECO:0000313" key="4">
    <source>
        <dbReference type="EMBL" id="KAK4320892.1"/>
    </source>
</evidence>
<comment type="caution">
    <text evidence="4">The sequence shown here is derived from an EMBL/GenBank/DDBJ whole genome shotgun (WGS) entry which is preliminary data.</text>
</comment>
<dbReference type="AlphaFoldDB" id="A0AAE1Q977"/>
<evidence type="ECO:0000313" key="5">
    <source>
        <dbReference type="Proteomes" id="UP001292094"/>
    </source>
</evidence>
<feature type="region of interest" description="Disordered" evidence="2">
    <location>
        <begin position="1"/>
        <end position="65"/>
    </location>
</feature>
<dbReference type="Proteomes" id="UP001292094">
    <property type="component" value="Unassembled WGS sequence"/>
</dbReference>
<dbReference type="InterPro" id="IPR051055">
    <property type="entry name" value="PIF1_helicase"/>
</dbReference>
<sequence length="546" mass="62465">MRRASVRKTMARQRAKETPEDTDMRCASVRKTVERRRAEETPEDTDKRRASEPHSTSEPTVAAGLRSGEWTDNLAVQGIANMLNINIRVINTITPDWIHDIHPRQRRSDNTITIGLMGELHYVALENVSTETERSESEAARKRKEMAEEEDRIAFDRTSKISLRLTQGKTFKNHRINAGLLKCPDNVQTMLRNDTAFRFLKNVRGSPAYWNTILLDLLAMVRQLGTPTWFLTLSAADMQWPEIIQSIAFQYGKTLTDDDMKNMQWEDKCKWLHCNPVTAARQFQHRLDLFFMEFIGGKANPIGKLQDYMIRTDFQARGSPHAHTILWIKDALKIDVNIDEEVISFIDKFQTCAIPEEEEDPDLRSLNVAEECRADDLKAKLRKVGSAFLNNREISAQEAVYRLMPMPLKKASRKVVFVNSAPKDKWVSILRPKRLLQEMDNNDENIFCTSPLDRYASRPNELENMCMAEFVQTLANTYTNTGKDATDEATDHIPDVLDGSDVNEAGEQEDEDAEAESRYPSHTTLQNGLITAPNFMPVFQQSLGKH</sequence>
<feature type="compositionally biased region" description="Basic and acidic residues" evidence="2">
    <location>
        <begin position="31"/>
        <end position="52"/>
    </location>
</feature>